<dbReference type="Proteomes" id="UP000623467">
    <property type="component" value="Unassembled WGS sequence"/>
</dbReference>
<dbReference type="EMBL" id="JACAZH010000011">
    <property type="protein sequence ID" value="KAF7354575.1"/>
    <property type="molecule type" value="Genomic_DNA"/>
</dbReference>
<name>A0A8H6YAK8_9AGAR</name>
<gene>
    <name evidence="2" type="ORF">MSAN_01370600</name>
</gene>
<evidence type="ECO:0000313" key="3">
    <source>
        <dbReference type="Proteomes" id="UP000623467"/>
    </source>
</evidence>
<evidence type="ECO:0000256" key="1">
    <source>
        <dbReference type="SAM" id="SignalP"/>
    </source>
</evidence>
<comment type="caution">
    <text evidence="2">The sequence shown here is derived from an EMBL/GenBank/DDBJ whole genome shotgun (WGS) entry which is preliminary data.</text>
</comment>
<organism evidence="2 3">
    <name type="scientific">Mycena sanguinolenta</name>
    <dbReference type="NCBI Taxonomy" id="230812"/>
    <lineage>
        <taxon>Eukaryota</taxon>
        <taxon>Fungi</taxon>
        <taxon>Dikarya</taxon>
        <taxon>Basidiomycota</taxon>
        <taxon>Agaricomycotina</taxon>
        <taxon>Agaricomycetes</taxon>
        <taxon>Agaricomycetidae</taxon>
        <taxon>Agaricales</taxon>
        <taxon>Marasmiineae</taxon>
        <taxon>Mycenaceae</taxon>
        <taxon>Mycena</taxon>
    </lineage>
</organism>
<feature type="signal peptide" evidence="1">
    <location>
        <begin position="1"/>
        <end position="19"/>
    </location>
</feature>
<keyword evidence="1" id="KW-0732">Signal</keyword>
<protein>
    <submittedName>
        <fullName evidence="2">Uncharacterized protein</fullName>
    </submittedName>
</protein>
<evidence type="ECO:0000313" key="2">
    <source>
        <dbReference type="EMBL" id="KAF7354575.1"/>
    </source>
</evidence>
<accession>A0A8H6YAK8</accession>
<sequence>MLLPAAVFVSVTLLGLTSATPLSTRATCSPPAASNVSFQSFLSAEGPPFNLPAGPAELGIENDSPAFPPGVLWVPLVPVGPWTLLQSGSQYLIQHVEFPGKFLTSVLSAGSLDLENGPVGDAQKWNITCTTCPSDGFATDCIFANNPFPNTTFNSKNCIMNDRLLDLGNFTVTTEDCSEGTSFAINYHV</sequence>
<keyword evidence="3" id="KW-1185">Reference proteome</keyword>
<dbReference type="AlphaFoldDB" id="A0A8H6YAK8"/>
<dbReference type="OrthoDB" id="2961086at2759"/>
<reference evidence="2" key="1">
    <citation type="submission" date="2020-05" db="EMBL/GenBank/DDBJ databases">
        <title>Mycena genomes resolve the evolution of fungal bioluminescence.</title>
        <authorList>
            <person name="Tsai I.J."/>
        </authorList>
    </citation>
    <scope>NUCLEOTIDE SEQUENCE</scope>
    <source>
        <strain evidence="2">160909Yilan</strain>
    </source>
</reference>
<feature type="chain" id="PRO_5034950400" evidence="1">
    <location>
        <begin position="20"/>
        <end position="189"/>
    </location>
</feature>
<proteinExistence type="predicted"/>